<accession>A0A834IHV1</accession>
<name>A0A834IHV1_RHYFE</name>
<dbReference type="EMBL" id="JAACXV010000369">
    <property type="protein sequence ID" value="KAF7279322.1"/>
    <property type="molecule type" value="Genomic_DNA"/>
</dbReference>
<dbReference type="AlphaFoldDB" id="A0A834IHV1"/>
<dbReference type="InterPro" id="IPR023631">
    <property type="entry name" value="Amidase_dom"/>
</dbReference>
<sequence>MVDNRFSEALTEARQIDERIKAGNISDKEFSEKPFLGVPFTSKESTYCKGLSVTFGLKTRLNYKADFDADYIKAFKKAGGILLGVTNISQFNLWPESDNPIYGLTKNPYDITRTVGGSAGGEACMLAAAATPIGLVHVIISKVS</sequence>
<evidence type="ECO:0000313" key="2">
    <source>
        <dbReference type="EMBL" id="KAF7279322.1"/>
    </source>
</evidence>
<feature type="domain" description="Amidase" evidence="1">
    <location>
        <begin position="6"/>
        <end position="135"/>
    </location>
</feature>
<dbReference type="OrthoDB" id="6428749at2759"/>
<dbReference type="PANTHER" id="PTHR43372:SF1">
    <property type="entry name" value="LD38433P"/>
    <property type="match status" value="1"/>
</dbReference>
<dbReference type="GO" id="GO:0012505">
    <property type="term" value="C:endomembrane system"/>
    <property type="evidence" value="ECO:0007669"/>
    <property type="project" value="TreeGrafter"/>
</dbReference>
<dbReference type="InterPro" id="IPR052739">
    <property type="entry name" value="FAAH2"/>
</dbReference>
<dbReference type="SUPFAM" id="SSF75304">
    <property type="entry name" value="Amidase signature (AS) enzymes"/>
    <property type="match status" value="1"/>
</dbReference>
<comment type="caution">
    <text evidence="2">The sequence shown here is derived from an EMBL/GenBank/DDBJ whole genome shotgun (WGS) entry which is preliminary data.</text>
</comment>
<evidence type="ECO:0000313" key="3">
    <source>
        <dbReference type="Proteomes" id="UP000625711"/>
    </source>
</evidence>
<dbReference type="Pfam" id="PF01425">
    <property type="entry name" value="Amidase"/>
    <property type="match status" value="1"/>
</dbReference>
<proteinExistence type="predicted"/>
<gene>
    <name evidence="2" type="ORF">GWI33_007413</name>
</gene>
<organism evidence="2 3">
    <name type="scientific">Rhynchophorus ferrugineus</name>
    <name type="common">Red palm weevil</name>
    <name type="synonym">Curculio ferrugineus</name>
    <dbReference type="NCBI Taxonomy" id="354439"/>
    <lineage>
        <taxon>Eukaryota</taxon>
        <taxon>Metazoa</taxon>
        <taxon>Ecdysozoa</taxon>
        <taxon>Arthropoda</taxon>
        <taxon>Hexapoda</taxon>
        <taxon>Insecta</taxon>
        <taxon>Pterygota</taxon>
        <taxon>Neoptera</taxon>
        <taxon>Endopterygota</taxon>
        <taxon>Coleoptera</taxon>
        <taxon>Polyphaga</taxon>
        <taxon>Cucujiformia</taxon>
        <taxon>Curculionidae</taxon>
        <taxon>Dryophthorinae</taxon>
        <taxon>Rhynchophorus</taxon>
    </lineage>
</organism>
<keyword evidence="3" id="KW-1185">Reference proteome</keyword>
<dbReference type="InterPro" id="IPR036928">
    <property type="entry name" value="AS_sf"/>
</dbReference>
<dbReference type="PANTHER" id="PTHR43372">
    <property type="entry name" value="FATTY-ACID AMIDE HYDROLASE"/>
    <property type="match status" value="1"/>
</dbReference>
<dbReference type="Gene3D" id="3.90.1300.10">
    <property type="entry name" value="Amidase signature (AS) domain"/>
    <property type="match status" value="1"/>
</dbReference>
<reference evidence="2" key="1">
    <citation type="submission" date="2020-08" db="EMBL/GenBank/DDBJ databases">
        <title>Genome sequencing and assembly of the red palm weevil Rhynchophorus ferrugineus.</title>
        <authorList>
            <person name="Dias G.B."/>
            <person name="Bergman C.M."/>
            <person name="Manee M."/>
        </authorList>
    </citation>
    <scope>NUCLEOTIDE SEQUENCE</scope>
    <source>
        <strain evidence="2">AA-2017</strain>
        <tissue evidence="2">Whole larva</tissue>
    </source>
</reference>
<evidence type="ECO:0000259" key="1">
    <source>
        <dbReference type="Pfam" id="PF01425"/>
    </source>
</evidence>
<protein>
    <recommendedName>
        <fullName evidence="1">Amidase domain-containing protein</fullName>
    </recommendedName>
</protein>
<dbReference type="Proteomes" id="UP000625711">
    <property type="component" value="Unassembled WGS sequence"/>
</dbReference>